<name>A0ABT1XN30_9SPHN</name>
<dbReference type="Proteomes" id="UP001206067">
    <property type="component" value="Unassembled WGS sequence"/>
</dbReference>
<evidence type="ECO:0000313" key="1">
    <source>
        <dbReference type="EMBL" id="MCR2833061.1"/>
    </source>
</evidence>
<dbReference type="RefSeq" id="WP_257594831.1">
    <property type="nucleotide sequence ID" value="NZ_JANKHH010000003.1"/>
</dbReference>
<accession>A0ABT1XN30</accession>
<dbReference type="EMBL" id="JANKHH010000003">
    <property type="protein sequence ID" value="MCR2833061.1"/>
    <property type="molecule type" value="Genomic_DNA"/>
</dbReference>
<organism evidence="1 2">
    <name type="scientific">Parerythrobacter lacustris</name>
    <dbReference type="NCBI Taxonomy" id="2969984"/>
    <lineage>
        <taxon>Bacteria</taxon>
        <taxon>Pseudomonadati</taxon>
        <taxon>Pseudomonadota</taxon>
        <taxon>Alphaproteobacteria</taxon>
        <taxon>Sphingomonadales</taxon>
        <taxon>Erythrobacteraceae</taxon>
        <taxon>Parerythrobacter</taxon>
    </lineage>
</organism>
<keyword evidence="2" id="KW-1185">Reference proteome</keyword>
<reference evidence="1 2" key="1">
    <citation type="submission" date="2022-08" db="EMBL/GenBank/DDBJ databases">
        <title>Polyphasic taxonomy analysis of Qipengyuania sp.RS5-5.</title>
        <authorList>
            <person name="Xamxidin M."/>
            <person name="Wu M."/>
        </authorList>
    </citation>
    <scope>NUCLEOTIDE SEQUENCE [LARGE SCALE GENOMIC DNA]</scope>
    <source>
        <strain evidence="1 2">RS5-5</strain>
    </source>
</reference>
<proteinExistence type="predicted"/>
<gene>
    <name evidence="1" type="ORF">NSO95_03815</name>
</gene>
<comment type="caution">
    <text evidence="1">The sequence shown here is derived from an EMBL/GenBank/DDBJ whole genome shotgun (WGS) entry which is preliminary data.</text>
</comment>
<sequence length="69" mass="7300">MKDALFTLAAMIPAAIGPLPVDQKPISAGLCGGGSIEFDIPQRQPRQKEPCHAVGCHTGGCRKRFDPAQ</sequence>
<evidence type="ECO:0000313" key="2">
    <source>
        <dbReference type="Proteomes" id="UP001206067"/>
    </source>
</evidence>
<protein>
    <submittedName>
        <fullName evidence="1">Uncharacterized protein</fullName>
    </submittedName>
</protein>